<evidence type="ECO:0000256" key="1">
    <source>
        <dbReference type="SAM" id="Phobius"/>
    </source>
</evidence>
<keyword evidence="3" id="KW-1185">Reference proteome</keyword>
<dbReference type="EMBL" id="RKLP01000011">
    <property type="protein sequence ID" value="RVW07665.1"/>
    <property type="molecule type" value="Genomic_DNA"/>
</dbReference>
<sequence length="355" mass="38556">MIWSTWRQHRTTIVAAVGGILALAVVALVCGALVRKSENPVFYGSGLGCFMGERSAECLAQAALTYLVLATVVLPVVLGALVGVTVFSPDIERGTHVLGLSQSVSRSRWYWTRILVVFVPITIAMTILGAVLEWTRSVGIESNFAYVRQGVWGGYSRLTFPLFQSTSVVAGAYTFLALVVGSCFGLLLRNTLAAMAITVVALAAVMVGFQGGARPHYATATVEAQPLAGASRGVAYVSDDSSGNAWLLSNGHVDAEGNRVDIPFDVCNSFGAEAEWNQRPDETGAQYEARREIIVAEQEREFVECFRAQGADHFEVRYHPDSLFRRFQLIEVALVLALSALLLIPSLWALRRLRP</sequence>
<dbReference type="RefSeq" id="WP_127917780.1">
    <property type="nucleotide sequence ID" value="NZ_RKLP01000011.1"/>
</dbReference>
<dbReference type="OrthoDB" id="3579673at2"/>
<feature type="transmembrane region" description="Helical" evidence="1">
    <location>
        <begin position="12"/>
        <end position="34"/>
    </location>
</feature>
<dbReference type="Proteomes" id="UP000286208">
    <property type="component" value="Unassembled WGS sequence"/>
</dbReference>
<evidence type="ECO:0000313" key="3">
    <source>
        <dbReference type="Proteomes" id="UP000286208"/>
    </source>
</evidence>
<accession>A0A438BA21</accession>
<comment type="caution">
    <text evidence="2">The sequence shown here is derived from an EMBL/GenBank/DDBJ whole genome shotgun (WGS) entry which is preliminary data.</text>
</comment>
<feature type="transmembrane region" description="Helical" evidence="1">
    <location>
        <begin position="110"/>
        <end position="132"/>
    </location>
</feature>
<feature type="transmembrane region" description="Helical" evidence="1">
    <location>
        <begin position="162"/>
        <end position="184"/>
    </location>
</feature>
<feature type="transmembrane region" description="Helical" evidence="1">
    <location>
        <begin position="191"/>
        <end position="209"/>
    </location>
</feature>
<name>A0A438BA21_9NOCA</name>
<reference evidence="2 3" key="1">
    <citation type="submission" date="2018-11" db="EMBL/GenBank/DDBJ databases">
        <title>Rhodococcus spongicola sp. nov. and Rhodococcus xishaensis sp. nov. from marine sponges.</title>
        <authorList>
            <person name="Li L."/>
            <person name="Lin H.W."/>
        </authorList>
    </citation>
    <scope>NUCLEOTIDE SEQUENCE [LARGE SCALE GENOMIC DNA]</scope>
    <source>
        <strain evidence="2 3">CCTCC AB2014297</strain>
    </source>
</reference>
<gene>
    <name evidence="2" type="ORF">EGT67_19645</name>
</gene>
<protein>
    <submittedName>
        <fullName evidence="2">ABC transporter permease</fullName>
    </submittedName>
</protein>
<keyword evidence="1" id="KW-1133">Transmembrane helix</keyword>
<proteinExistence type="predicted"/>
<evidence type="ECO:0000313" key="2">
    <source>
        <dbReference type="EMBL" id="RVW07665.1"/>
    </source>
</evidence>
<dbReference type="AlphaFoldDB" id="A0A438BA21"/>
<feature type="transmembrane region" description="Helical" evidence="1">
    <location>
        <begin position="63"/>
        <end position="89"/>
    </location>
</feature>
<keyword evidence="1" id="KW-0812">Transmembrane</keyword>
<organism evidence="2 3">
    <name type="scientific">Prescottella agglutinans</name>
    <dbReference type="NCBI Taxonomy" id="1644129"/>
    <lineage>
        <taxon>Bacteria</taxon>
        <taxon>Bacillati</taxon>
        <taxon>Actinomycetota</taxon>
        <taxon>Actinomycetes</taxon>
        <taxon>Mycobacteriales</taxon>
        <taxon>Nocardiaceae</taxon>
        <taxon>Prescottella</taxon>
    </lineage>
</organism>
<keyword evidence="1" id="KW-0472">Membrane</keyword>
<feature type="transmembrane region" description="Helical" evidence="1">
    <location>
        <begin position="327"/>
        <end position="350"/>
    </location>
</feature>